<evidence type="ECO:0000256" key="1">
    <source>
        <dbReference type="SAM" id="Phobius"/>
    </source>
</evidence>
<evidence type="ECO:0000313" key="4">
    <source>
        <dbReference type="Proteomes" id="UP000190285"/>
    </source>
</evidence>
<dbReference type="STRING" id="36842.SAMN02194393_04591"/>
<keyword evidence="4" id="KW-1185">Reference proteome</keyword>
<dbReference type="AlphaFoldDB" id="A0A1T5MF71"/>
<keyword evidence="1" id="KW-0472">Membrane</keyword>
<organism evidence="3 4">
    <name type="scientific">Maledivibacter halophilus</name>
    <dbReference type="NCBI Taxonomy" id="36842"/>
    <lineage>
        <taxon>Bacteria</taxon>
        <taxon>Bacillati</taxon>
        <taxon>Bacillota</taxon>
        <taxon>Clostridia</taxon>
        <taxon>Peptostreptococcales</taxon>
        <taxon>Caminicellaceae</taxon>
        <taxon>Maledivibacter</taxon>
    </lineage>
</organism>
<evidence type="ECO:0000256" key="2">
    <source>
        <dbReference type="SAM" id="SignalP"/>
    </source>
</evidence>
<evidence type="ECO:0000313" key="3">
    <source>
        <dbReference type="EMBL" id="SKC86891.1"/>
    </source>
</evidence>
<dbReference type="OrthoDB" id="9835243at2"/>
<accession>A0A1T5MF71</accession>
<feature type="transmembrane region" description="Helical" evidence="1">
    <location>
        <begin position="123"/>
        <end position="144"/>
    </location>
</feature>
<feature type="chain" id="PRO_5012482284" evidence="2">
    <location>
        <begin position="30"/>
        <end position="715"/>
    </location>
</feature>
<keyword evidence="2" id="KW-0732">Signal</keyword>
<feature type="transmembrane region" description="Helical" evidence="1">
    <location>
        <begin position="303"/>
        <end position="324"/>
    </location>
</feature>
<keyword evidence="1" id="KW-1133">Transmembrane helix</keyword>
<feature type="transmembrane region" description="Helical" evidence="1">
    <location>
        <begin position="247"/>
        <end position="266"/>
    </location>
</feature>
<feature type="transmembrane region" description="Helical" evidence="1">
    <location>
        <begin position="333"/>
        <end position="362"/>
    </location>
</feature>
<keyword evidence="1" id="KW-0812">Transmembrane</keyword>
<feature type="signal peptide" evidence="2">
    <location>
        <begin position="1"/>
        <end position="29"/>
    </location>
</feature>
<dbReference type="RefSeq" id="WP_079495003.1">
    <property type="nucleotide sequence ID" value="NZ_FUZT01000015.1"/>
</dbReference>
<feature type="transmembrane region" description="Helical" evidence="1">
    <location>
        <begin position="165"/>
        <end position="183"/>
    </location>
</feature>
<protein>
    <submittedName>
        <fullName evidence="3">Uncharacterized protein</fullName>
    </submittedName>
</protein>
<dbReference type="EMBL" id="FUZT01000015">
    <property type="protein sequence ID" value="SKC86891.1"/>
    <property type="molecule type" value="Genomic_DNA"/>
</dbReference>
<gene>
    <name evidence="3" type="ORF">SAMN02194393_04591</name>
</gene>
<reference evidence="3 4" key="1">
    <citation type="submission" date="2017-02" db="EMBL/GenBank/DDBJ databases">
        <authorList>
            <person name="Peterson S.W."/>
        </authorList>
    </citation>
    <scope>NUCLEOTIDE SEQUENCE [LARGE SCALE GENOMIC DNA]</scope>
    <source>
        <strain evidence="3 4">M1</strain>
    </source>
</reference>
<name>A0A1T5MF71_9FIRM</name>
<feature type="transmembrane region" description="Helical" evidence="1">
    <location>
        <begin position="271"/>
        <end position="291"/>
    </location>
</feature>
<proteinExistence type="predicted"/>
<sequence length="715" mass="79853">MKKQYKILCFVISILIIFTSIALTNTAFAEENSSIEKKSGAEEDSGDEENENKGLIEAIKRAIDNIIELYESIQLLFEEGLVGIINKTVSQHLNDALSSVAGVFGKVYLVTPGIGRIKFVKKAWSVLVIMSIALIGLSLITTAYKVGKGDGDSQKGRKAAKSVGIAIAFVLISLYLVDLGIWAQNWFWTTVLKESLPTILSDHYKNLYEIPGDMVLKIAFGNYTMSLDDLMTLEITEVFLNPQNGSAGGLLGLIFSMTLLFLSGIIGYLRYIVLCGLGIVSPAYLTGGALMGDDRPAAGLLNILIRTITLQSIFDVGWITMVMLSRLEDAADIIYSIGIAPVVANIFILLIVLIIAILYWVIPMWKAAKSPVTLAGGEVIERFGDITKTLSSASGSVARNMGWVRAESVSVQGKEMGSKLKELGNKIKTGNLNVPFNPISKAPERMNIDDIISSTVLRDNGTQTTKRNHELYVGEVPRENLSSLVASMSKKLPKEAFYYDSEDKTIEIKDKYYDAAIDIIRKHNFIKENKELENINSQIWKSIEVPLTSVKGLKEYIENNKIINEEDVIFDKTKPNKIFINSSRFDEIAKQIKNFDFVENLGPDNKKEVTSIKEWKELELPNKQGLNLVEKQLEGKEGIKDNMYEIDTRNNKYKVYIDPKHENKVMGQIKKAFESVIPYWSKGNKYVIYENGLPTINPYPPENGLYLGKWKKGNR</sequence>
<dbReference type="Proteomes" id="UP000190285">
    <property type="component" value="Unassembled WGS sequence"/>
</dbReference>